<protein>
    <submittedName>
        <fullName evidence="2">Uncharacterized protein</fullName>
    </submittedName>
</protein>
<evidence type="ECO:0000313" key="2">
    <source>
        <dbReference type="EMBL" id="MDN3568446.1"/>
    </source>
</evidence>
<keyword evidence="3" id="KW-1185">Reference proteome</keyword>
<comment type="caution">
    <text evidence="2">The sequence shown here is derived from an EMBL/GenBank/DDBJ whole genome shotgun (WGS) entry which is preliminary data.</text>
</comment>
<feature type="non-terminal residue" evidence="2">
    <location>
        <position position="234"/>
    </location>
</feature>
<sequence>MALPAIPQMMPRTGTARLLSISATALTAVAVVGYLVLRPGASEPDLEASTAPSTPPSIRGSLAGPHRTDEQERLRLAAATRDANAATNRGQSYTPDMGGFVTREPGDVGPQIAPATVRLEETTTHIASQPAAPATGSPPPRVATEAETKAKLDAMNALLASWRGKDSSQNIYEDAARARPGQARPPGSSTPAGGLMQAASPPPQPSMQRRKRLLLEAGTGVYGVVITGGNTDQG</sequence>
<dbReference type="RefSeq" id="WP_290320557.1">
    <property type="nucleotide sequence ID" value="NZ_JAUFPN010000237.1"/>
</dbReference>
<accession>A0ABT8AF87</accession>
<gene>
    <name evidence="2" type="ORF">QWZ14_29055</name>
</gene>
<feature type="region of interest" description="Disordered" evidence="1">
    <location>
        <begin position="176"/>
        <end position="211"/>
    </location>
</feature>
<feature type="region of interest" description="Disordered" evidence="1">
    <location>
        <begin position="43"/>
        <end position="70"/>
    </location>
</feature>
<organism evidence="2 3">
    <name type="scientific">Paeniroseomonas aquatica</name>
    <dbReference type="NCBI Taxonomy" id="373043"/>
    <lineage>
        <taxon>Bacteria</taxon>
        <taxon>Pseudomonadati</taxon>
        <taxon>Pseudomonadota</taxon>
        <taxon>Alphaproteobacteria</taxon>
        <taxon>Acetobacterales</taxon>
        <taxon>Acetobacteraceae</taxon>
        <taxon>Paeniroseomonas</taxon>
    </lineage>
</organism>
<proteinExistence type="predicted"/>
<dbReference type="Proteomes" id="UP001529369">
    <property type="component" value="Unassembled WGS sequence"/>
</dbReference>
<name>A0ABT8AF87_9PROT</name>
<evidence type="ECO:0000313" key="3">
    <source>
        <dbReference type="Proteomes" id="UP001529369"/>
    </source>
</evidence>
<evidence type="ECO:0000256" key="1">
    <source>
        <dbReference type="SAM" id="MobiDB-lite"/>
    </source>
</evidence>
<reference evidence="3" key="1">
    <citation type="journal article" date="2019" name="Int. J. Syst. Evol. Microbiol.">
        <title>The Global Catalogue of Microorganisms (GCM) 10K type strain sequencing project: providing services to taxonomists for standard genome sequencing and annotation.</title>
        <authorList>
            <consortium name="The Broad Institute Genomics Platform"/>
            <consortium name="The Broad Institute Genome Sequencing Center for Infectious Disease"/>
            <person name="Wu L."/>
            <person name="Ma J."/>
        </authorList>
    </citation>
    <scope>NUCLEOTIDE SEQUENCE [LARGE SCALE GENOMIC DNA]</scope>
    <source>
        <strain evidence="3">CECT 7131</strain>
    </source>
</reference>
<dbReference type="EMBL" id="JAUFPN010000237">
    <property type="protein sequence ID" value="MDN3568446.1"/>
    <property type="molecule type" value="Genomic_DNA"/>
</dbReference>
<feature type="compositionally biased region" description="Low complexity" evidence="1">
    <location>
        <begin position="178"/>
        <end position="187"/>
    </location>
</feature>